<dbReference type="AlphaFoldDB" id="A0A1Y3V4V8"/>
<dbReference type="EMBL" id="NFHS01000002">
    <property type="protein sequence ID" value="OUN56142.1"/>
    <property type="molecule type" value="Genomic_DNA"/>
</dbReference>
<accession>A0A1Y3V4V8</accession>
<proteinExistence type="predicted"/>
<dbReference type="Proteomes" id="UP000196329">
    <property type="component" value="Unassembled WGS sequence"/>
</dbReference>
<protein>
    <submittedName>
        <fullName evidence="1">Uncharacterized protein</fullName>
    </submittedName>
</protein>
<organism evidence="1 2">
    <name type="scientific">Bacteroides uniformis</name>
    <dbReference type="NCBI Taxonomy" id="820"/>
    <lineage>
        <taxon>Bacteria</taxon>
        <taxon>Pseudomonadati</taxon>
        <taxon>Bacteroidota</taxon>
        <taxon>Bacteroidia</taxon>
        <taxon>Bacteroidales</taxon>
        <taxon>Bacteroidaceae</taxon>
        <taxon>Bacteroides</taxon>
    </lineage>
</organism>
<name>A0A1Y3V4V8_BACUN</name>
<comment type="caution">
    <text evidence="1">The sequence shown here is derived from an EMBL/GenBank/DDBJ whole genome shotgun (WGS) entry which is preliminary data.</text>
</comment>
<gene>
    <name evidence="1" type="ORF">B5G17_04220</name>
</gene>
<reference evidence="2" key="1">
    <citation type="submission" date="2017-04" db="EMBL/GenBank/DDBJ databases">
        <title>Function of individual gut microbiota members based on whole genome sequencing of pure cultures obtained from chicken caecum.</title>
        <authorList>
            <person name="Medvecky M."/>
            <person name="Cejkova D."/>
            <person name="Polansky O."/>
            <person name="Karasova D."/>
            <person name="Kubasova T."/>
            <person name="Cizek A."/>
            <person name="Rychlik I."/>
        </authorList>
    </citation>
    <scope>NUCLEOTIDE SEQUENCE [LARGE SCALE GENOMIC DNA]</scope>
    <source>
        <strain evidence="2">An67</strain>
    </source>
</reference>
<sequence>MFFVFCLFVYKSLVFQHVVLLFATKRNKAKIKKTKILRNKNGTNLGFVPLKEYLCVDFESM</sequence>
<evidence type="ECO:0000313" key="2">
    <source>
        <dbReference type="Proteomes" id="UP000196329"/>
    </source>
</evidence>
<evidence type="ECO:0000313" key="1">
    <source>
        <dbReference type="EMBL" id="OUN56142.1"/>
    </source>
</evidence>